<evidence type="ECO:0000313" key="8">
    <source>
        <dbReference type="Proteomes" id="UP000235786"/>
    </source>
</evidence>
<keyword evidence="3" id="KW-0833">Ubl conjugation pathway</keyword>
<organism evidence="7 8">
    <name type="scientific">Hyaloscypha variabilis (strain UAMH 11265 / GT02V1 / F)</name>
    <name type="common">Meliniomyces variabilis</name>
    <dbReference type="NCBI Taxonomy" id="1149755"/>
    <lineage>
        <taxon>Eukaryota</taxon>
        <taxon>Fungi</taxon>
        <taxon>Dikarya</taxon>
        <taxon>Ascomycota</taxon>
        <taxon>Pezizomycotina</taxon>
        <taxon>Leotiomycetes</taxon>
        <taxon>Helotiales</taxon>
        <taxon>Hyaloscyphaceae</taxon>
        <taxon>Hyaloscypha</taxon>
        <taxon>Hyaloscypha variabilis</taxon>
    </lineage>
</organism>
<dbReference type="GO" id="GO:0008270">
    <property type="term" value="F:zinc ion binding"/>
    <property type="evidence" value="ECO:0007669"/>
    <property type="project" value="UniProtKB-KW"/>
</dbReference>
<dbReference type="SUPFAM" id="SSF57850">
    <property type="entry name" value="RING/U-box"/>
    <property type="match status" value="1"/>
</dbReference>
<dbReference type="EMBL" id="KZ613949">
    <property type="protein sequence ID" value="PMD37168.1"/>
    <property type="molecule type" value="Genomic_DNA"/>
</dbReference>
<dbReference type="Pfam" id="PF01485">
    <property type="entry name" value="IBR"/>
    <property type="match status" value="1"/>
</dbReference>
<accession>A0A2J6RF82</accession>
<evidence type="ECO:0000313" key="7">
    <source>
        <dbReference type="EMBL" id="PMD37168.1"/>
    </source>
</evidence>
<evidence type="ECO:0000256" key="1">
    <source>
        <dbReference type="ARBA" id="ARBA00022723"/>
    </source>
</evidence>
<sequence length="219" mass="25317">MHLLRQEEADRAYRSAHGYTENREDEARWRHLKQSTEPGWVPARFPSPPPVRTPRRAAPPPRSQPAPFRPPPREMIRTRPFQRSARQETRECSICVEDKTLDNFPVVTANCTHQPAASSACVRTWIAGTLNGISWSRISCLSPEYTEILQYKDMRRIAAREIFQHYEKFSTREAIRALSNFHYCLNPECESGQEYTPYTNKMFVCNACRHTACVACDKA</sequence>
<name>A0A2J6RF82_HYAVF</name>
<feature type="domain" description="IBR" evidence="6">
    <location>
        <begin position="164"/>
        <end position="218"/>
    </location>
</feature>
<dbReference type="Gene3D" id="3.30.40.10">
    <property type="entry name" value="Zinc/RING finger domain, C3HC4 (zinc finger)"/>
    <property type="match status" value="1"/>
</dbReference>
<dbReference type="GO" id="GO:0004842">
    <property type="term" value="F:ubiquitin-protein transferase activity"/>
    <property type="evidence" value="ECO:0007669"/>
    <property type="project" value="InterPro"/>
</dbReference>
<dbReference type="InterPro" id="IPR002867">
    <property type="entry name" value="IBR_dom"/>
</dbReference>
<dbReference type="Proteomes" id="UP000235786">
    <property type="component" value="Unassembled WGS sequence"/>
</dbReference>
<dbReference type="GO" id="GO:0016567">
    <property type="term" value="P:protein ubiquitination"/>
    <property type="evidence" value="ECO:0007669"/>
    <property type="project" value="InterPro"/>
</dbReference>
<feature type="region of interest" description="Disordered" evidence="5">
    <location>
        <begin position="1"/>
        <end position="75"/>
    </location>
</feature>
<keyword evidence="8" id="KW-1185">Reference proteome</keyword>
<evidence type="ECO:0000256" key="4">
    <source>
        <dbReference type="ARBA" id="ARBA00022833"/>
    </source>
</evidence>
<protein>
    <recommendedName>
        <fullName evidence="6">IBR domain-containing protein</fullName>
    </recommendedName>
</protein>
<dbReference type="InterPro" id="IPR031127">
    <property type="entry name" value="E3_UB_ligase_RBR"/>
</dbReference>
<keyword evidence="2" id="KW-0863">Zinc-finger</keyword>
<feature type="compositionally biased region" description="Basic and acidic residues" evidence="5">
    <location>
        <begin position="1"/>
        <end position="13"/>
    </location>
</feature>
<keyword evidence="1" id="KW-0479">Metal-binding</keyword>
<dbReference type="OrthoDB" id="1431934at2759"/>
<reference evidence="7 8" key="1">
    <citation type="submission" date="2016-04" db="EMBL/GenBank/DDBJ databases">
        <title>A degradative enzymes factory behind the ericoid mycorrhizal symbiosis.</title>
        <authorList>
            <consortium name="DOE Joint Genome Institute"/>
            <person name="Martino E."/>
            <person name="Morin E."/>
            <person name="Grelet G."/>
            <person name="Kuo A."/>
            <person name="Kohler A."/>
            <person name="Daghino S."/>
            <person name="Barry K."/>
            <person name="Choi C."/>
            <person name="Cichocki N."/>
            <person name="Clum A."/>
            <person name="Copeland A."/>
            <person name="Hainaut M."/>
            <person name="Haridas S."/>
            <person name="Labutti K."/>
            <person name="Lindquist E."/>
            <person name="Lipzen A."/>
            <person name="Khouja H.-R."/>
            <person name="Murat C."/>
            <person name="Ohm R."/>
            <person name="Olson A."/>
            <person name="Spatafora J."/>
            <person name="Veneault-Fourrey C."/>
            <person name="Henrissat B."/>
            <person name="Grigoriev I."/>
            <person name="Martin F."/>
            <person name="Perotto S."/>
        </authorList>
    </citation>
    <scope>NUCLEOTIDE SEQUENCE [LARGE SCALE GENOMIC DNA]</scope>
    <source>
        <strain evidence="7 8">F</strain>
    </source>
</reference>
<evidence type="ECO:0000259" key="6">
    <source>
        <dbReference type="Pfam" id="PF01485"/>
    </source>
</evidence>
<gene>
    <name evidence="7" type="ORF">L207DRAFT_635934</name>
</gene>
<evidence type="ECO:0000256" key="2">
    <source>
        <dbReference type="ARBA" id="ARBA00022771"/>
    </source>
</evidence>
<dbReference type="AlphaFoldDB" id="A0A2J6RF82"/>
<feature type="compositionally biased region" description="Basic and acidic residues" evidence="5">
    <location>
        <begin position="20"/>
        <end position="29"/>
    </location>
</feature>
<keyword evidence="4" id="KW-0862">Zinc</keyword>
<dbReference type="InterPro" id="IPR013083">
    <property type="entry name" value="Znf_RING/FYVE/PHD"/>
</dbReference>
<feature type="compositionally biased region" description="Pro residues" evidence="5">
    <location>
        <begin position="45"/>
        <end position="70"/>
    </location>
</feature>
<evidence type="ECO:0000256" key="3">
    <source>
        <dbReference type="ARBA" id="ARBA00022786"/>
    </source>
</evidence>
<proteinExistence type="predicted"/>
<evidence type="ECO:0000256" key="5">
    <source>
        <dbReference type="SAM" id="MobiDB-lite"/>
    </source>
</evidence>
<dbReference type="CDD" id="cd20335">
    <property type="entry name" value="BRcat_RBR"/>
    <property type="match status" value="1"/>
</dbReference>
<dbReference type="PANTHER" id="PTHR11685">
    <property type="entry name" value="RBR FAMILY RING FINGER AND IBR DOMAIN-CONTAINING"/>
    <property type="match status" value="1"/>
</dbReference>